<feature type="non-terminal residue" evidence="7">
    <location>
        <position position="1"/>
    </location>
</feature>
<name>A0A381UFU0_9ZZZZ</name>
<keyword evidence="2" id="KW-1003">Cell membrane</keyword>
<dbReference type="InterPro" id="IPR052378">
    <property type="entry name" value="NosR_regulator"/>
</dbReference>
<evidence type="ECO:0000256" key="3">
    <source>
        <dbReference type="ARBA" id="ARBA00023136"/>
    </source>
</evidence>
<gene>
    <name evidence="7" type="ORF">METZ01_LOCUS78387</name>
</gene>
<dbReference type="InterPro" id="IPR017900">
    <property type="entry name" value="4Fe4S_Fe_S_CS"/>
</dbReference>
<feature type="transmembrane region" description="Helical" evidence="5">
    <location>
        <begin position="96"/>
        <end position="114"/>
    </location>
</feature>
<sequence length="340" mass="38586">VLLVCTLAWMWPSTPAANQPERVEAPVPTGPPDGEPTEDQWNFEDEDDAWGFEDDQEDTETWSSLLGDQAWDLALFTGFATLTLISFFRKSVWLKYVTFAAAIGYMGFTKSQLISVVDVNRVLTGNMPVFRYSMAWYLFAGFTVVTTVLWGRLYCGRVCAFGALTQVMDRVVPSRLRFEIPTWLENRAAWIKYGLLAATLAYFLRTDTISAYRYVEPFWMFTLRGTTGMWIGLAALLVATVFVRNLYCRFLCPVGAALGLLSKLTVFRIKRWAECNSCKVCEKACEWGAIRGPEIVMTECVRCDDCERLYHDTSKCPHWLILARAKLRGQRSSPNLPATN</sequence>
<evidence type="ECO:0000313" key="7">
    <source>
        <dbReference type="EMBL" id="SVA25533.1"/>
    </source>
</evidence>
<feature type="transmembrane region" description="Helical" evidence="5">
    <location>
        <begin position="221"/>
        <end position="243"/>
    </location>
</feature>
<evidence type="ECO:0000256" key="1">
    <source>
        <dbReference type="ARBA" id="ARBA00004236"/>
    </source>
</evidence>
<dbReference type="EMBL" id="UINC01006107">
    <property type="protein sequence ID" value="SVA25533.1"/>
    <property type="molecule type" value="Genomic_DNA"/>
</dbReference>
<reference evidence="7" key="1">
    <citation type="submission" date="2018-05" db="EMBL/GenBank/DDBJ databases">
        <authorList>
            <person name="Lanie J.A."/>
            <person name="Ng W.-L."/>
            <person name="Kazmierczak K.M."/>
            <person name="Andrzejewski T.M."/>
            <person name="Davidsen T.M."/>
            <person name="Wayne K.J."/>
            <person name="Tettelin H."/>
            <person name="Glass J.I."/>
            <person name="Rusch D."/>
            <person name="Podicherti R."/>
            <person name="Tsui H.-C.T."/>
            <person name="Winkler M.E."/>
        </authorList>
    </citation>
    <scope>NUCLEOTIDE SEQUENCE</scope>
</reference>
<dbReference type="AlphaFoldDB" id="A0A381UFU0"/>
<keyword evidence="3 5" id="KW-0472">Membrane</keyword>
<dbReference type="PROSITE" id="PS51379">
    <property type="entry name" value="4FE4S_FER_2"/>
    <property type="match status" value="1"/>
</dbReference>
<evidence type="ECO:0000259" key="6">
    <source>
        <dbReference type="PROSITE" id="PS51379"/>
    </source>
</evidence>
<keyword evidence="5" id="KW-0812">Transmembrane</keyword>
<proteinExistence type="predicted"/>
<feature type="transmembrane region" description="Helical" evidence="5">
    <location>
        <begin position="193"/>
        <end position="215"/>
    </location>
</feature>
<dbReference type="PROSITE" id="PS00198">
    <property type="entry name" value="4FE4S_FER_1"/>
    <property type="match status" value="1"/>
</dbReference>
<dbReference type="PANTHER" id="PTHR30224:SF4">
    <property type="entry name" value="ELECTRON TRANSPORT PROTEIN YCCM-RELATED"/>
    <property type="match status" value="1"/>
</dbReference>
<dbReference type="PANTHER" id="PTHR30224">
    <property type="entry name" value="ELECTRON TRANSPORT PROTEIN"/>
    <property type="match status" value="1"/>
</dbReference>
<organism evidence="7">
    <name type="scientific">marine metagenome</name>
    <dbReference type="NCBI Taxonomy" id="408172"/>
    <lineage>
        <taxon>unclassified sequences</taxon>
        <taxon>metagenomes</taxon>
        <taxon>ecological metagenomes</taxon>
    </lineage>
</organism>
<evidence type="ECO:0000256" key="5">
    <source>
        <dbReference type="SAM" id="Phobius"/>
    </source>
</evidence>
<dbReference type="Pfam" id="PF12801">
    <property type="entry name" value="Fer4_5"/>
    <property type="match status" value="2"/>
</dbReference>
<protein>
    <recommendedName>
        <fullName evidence="6">4Fe-4S ferredoxin-type domain-containing protein</fullName>
    </recommendedName>
</protein>
<feature type="transmembrane region" description="Helical" evidence="5">
    <location>
        <begin position="70"/>
        <end position="89"/>
    </location>
</feature>
<accession>A0A381UFU0</accession>
<dbReference type="GO" id="GO:0005886">
    <property type="term" value="C:plasma membrane"/>
    <property type="evidence" value="ECO:0007669"/>
    <property type="project" value="UniProtKB-SubCell"/>
</dbReference>
<comment type="subcellular location">
    <subcellularLocation>
        <location evidence="1">Cell membrane</location>
    </subcellularLocation>
</comment>
<evidence type="ECO:0000256" key="2">
    <source>
        <dbReference type="ARBA" id="ARBA00022475"/>
    </source>
</evidence>
<keyword evidence="5" id="KW-1133">Transmembrane helix</keyword>
<feature type="region of interest" description="Disordered" evidence="4">
    <location>
        <begin position="18"/>
        <end position="42"/>
    </location>
</feature>
<feature type="domain" description="4Fe-4S ferredoxin-type" evidence="6">
    <location>
        <begin position="265"/>
        <end position="295"/>
    </location>
</feature>
<dbReference type="SUPFAM" id="SSF54862">
    <property type="entry name" value="4Fe-4S ferredoxins"/>
    <property type="match status" value="1"/>
</dbReference>
<feature type="transmembrane region" description="Helical" evidence="5">
    <location>
        <begin position="134"/>
        <end position="155"/>
    </location>
</feature>
<evidence type="ECO:0000256" key="4">
    <source>
        <dbReference type="SAM" id="MobiDB-lite"/>
    </source>
</evidence>
<dbReference type="InterPro" id="IPR017896">
    <property type="entry name" value="4Fe4S_Fe-S-bd"/>
</dbReference>